<proteinExistence type="predicted"/>
<comment type="caution">
    <text evidence="3">The sequence shown here is derived from an EMBL/GenBank/DDBJ whole genome shotgun (WGS) entry which is preliminary data.</text>
</comment>
<feature type="region of interest" description="Disordered" evidence="1">
    <location>
        <begin position="764"/>
        <end position="791"/>
    </location>
</feature>
<dbReference type="RefSeq" id="WP_204960809.1">
    <property type="nucleotide sequence ID" value="NZ_JAFEUO010000007.1"/>
</dbReference>
<dbReference type="Pfam" id="PF20248">
    <property type="entry name" value="DUF6603"/>
    <property type="match status" value="1"/>
</dbReference>
<feature type="compositionally biased region" description="Low complexity" evidence="1">
    <location>
        <begin position="764"/>
        <end position="780"/>
    </location>
</feature>
<feature type="region of interest" description="Disordered" evidence="1">
    <location>
        <begin position="1285"/>
        <end position="1304"/>
    </location>
</feature>
<evidence type="ECO:0000256" key="1">
    <source>
        <dbReference type="SAM" id="MobiDB-lite"/>
    </source>
</evidence>
<gene>
    <name evidence="3" type="ORF">JQN84_23970</name>
</gene>
<sequence length="1523" mass="154241">MSDLDALYRHLESMGRTVTLAADDSALPVQLAEFLRTMPNGVLELSAGDDGISLSGQVLTISGGTSASWPIEGLGPAGAGPVRLTHASVTLTGATGATGTAGLKVSGAASGVLDLDRPVEVTLASTREQSAAGTVAAWRLGVPATTRLPLPTLLALGVGGSGRAAVLPVPPQTLVGTASVEPAQLHLTFYPGRAHRPRLVFTASLPDARWTVVPSVLAFDNVTVRGDIGPAQYQIMLSSLVTIGDLPVEVTIGVAPGRRWTASLRPSGTTAFPGLAALAGWLGGAQRGAAAAGELASLRGDGPGLGVGGLDAAIRKVTMTFDAATGQLPSVQVVSLLTLGVLRLDVTASLPGLEITGQLYEQTPVGVADLLDSLGLPSADLPRALTVSEAFFLARPRAGRYAVDLTLSDVWRIGPVALRRVSVGVAYQSSSGLSGYVEAVLSFGPSINVLLGAAYEGATEGWRFAGSTGTGDLLPVGDLLSSLAADFGITEVPDVLRHLALVEVAASVTTGTGAFTFSCTGAFTVAGAPAQLRVDVALDPVPAGQPGGAAPPDPATTVGTAGFAARYSATLTIGRMACAVTLNLRDGRSSTSIDARWTADPQQPPLSLTDVAAGLDLPVPELPPGLDLTLTAADLTYDPTSRQLMIGARSAAHGAAVFVALPAAPDGDGSTRYLATVSVGDPIGLSDLPVIGVALGDAETCAVEQLQVIVSDARILPQTAVEANGLIREGYPRFPEQGTAAALAFSAVLRFGAQRIPIALGAGQAAGPGTPTDPATAPVGSTVGQSSGRGGVVAAAPTDADGTVWLTVQKAFGPLTIGRVGARYRDAALWFVLDGSLEADGLSLALQGASIVVPVAGFVPRFDVRGLALSYVNAPLAILGGFTSVPPTDGATFRYDGGAAVSMPSWGALAYGSYTEVDGEPSMFLFLRAAGTFGGPPAFSVTALAAGFGYHSTIRLPAVTEVAGFPLVAGLGAQEADGSPAQALAALTGGPQPWLSPAPGQTWLAVGVRFHTYRQFDTTALLAVEFGNALTVLLLGVTTARFPSTGAARPYAQLQLELRSVLRPGEGIFALSAALTRNSYLLDPACVLTGGFAFYAWFGEHRNAGDFAVTVGGYHPAFDAPKHYPVVPRVGFTWSLDAAVRISGTAYFALTPSAIMAGGTLDVRYHDGSLTAWFTAQADLLVAWAPFRFRTRIGVSVGIEYTANLLFTAKTLHLEAGAELELWGPPTGGTVTVRLWVVTFTVAFGATADTADPAVTRLDWAGFQELLPAATASTTFTAAAGLAAPQTGSNGSAGSTDSAKPEPWPVRADGFAVTLRNAVPVSRVLLGSTTQTAAVSGSPVDVRPLGRTGLTVRQRVTLRRTAGGPAGEIDLTATGWHAAGVTADVPAALWGTGDGSTLDPGGAQLVPDRLTGLTLTAPPAVAGWTGGPVDAAGTLGVARITADDALPLSAAAEPVGAVATHSGAVGAIAAQIAGPAAKAARAALFTALGILGAAPSADGPVDAFAADAGTLFTDEPMLTGTAP</sequence>
<dbReference type="InterPro" id="IPR046538">
    <property type="entry name" value="DUF6603"/>
</dbReference>
<name>A0ABS2JGU0_9ACTN</name>
<reference evidence="3 4" key="1">
    <citation type="submission" date="2021-02" db="EMBL/GenBank/DDBJ databases">
        <authorList>
            <person name="Lee D.-H."/>
        </authorList>
    </citation>
    <scope>NUCLEOTIDE SEQUENCE [LARGE SCALE GENOMIC DNA]</scope>
    <source>
        <strain evidence="3 4">MMS20-R2-29</strain>
    </source>
</reference>
<dbReference type="Proteomes" id="UP000809587">
    <property type="component" value="Unassembled WGS sequence"/>
</dbReference>
<feature type="compositionally biased region" description="Polar residues" evidence="1">
    <location>
        <begin position="1288"/>
        <end position="1298"/>
    </location>
</feature>
<accession>A0ABS2JGU0</accession>
<evidence type="ECO:0000259" key="2">
    <source>
        <dbReference type="Pfam" id="PF20248"/>
    </source>
</evidence>
<evidence type="ECO:0000313" key="3">
    <source>
        <dbReference type="EMBL" id="MBM7085584.1"/>
    </source>
</evidence>
<protein>
    <recommendedName>
        <fullName evidence="2">DUF6603 domain-containing protein</fullName>
    </recommendedName>
</protein>
<feature type="domain" description="DUF6603" evidence="2">
    <location>
        <begin position="808"/>
        <end position="1314"/>
    </location>
</feature>
<keyword evidence="4" id="KW-1185">Reference proteome</keyword>
<organism evidence="3 4">
    <name type="scientific">Micromonospora humidisoli</name>
    <dbReference type="NCBI Taxonomy" id="2807622"/>
    <lineage>
        <taxon>Bacteria</taxon>
        <taxon>Bacillati</taxon>
        <taxon>Actinomycetota</taxon>
        <taxon>Actinomycetes</taxon>
        <taxon>Micromonosporales</taxon>
        <taxon>Micromonosporaceae</taxon>
        <taxon>Micromonospora</taxon>
    </lineage>
</organism>
<evidence type="ECO:0000313" key="4">
    <source>
        <dbReference type="Proteomes" id="UP000809587"/>
    </source>
</evidence>
<dbReference type="EMBL" id="JAFEUO010000007">
    <property type="protein sequence ID" value="MBM7085584.1"/>
    <property type="molecule type" value="Genomic_DNA"/>
</dbReference>